<dbReference type="InterPro" id="IPR036179">
    <property type="entry name" value="Ig-like_dom_sf"/>
</dbReference>
<feature type="domain" description="Ig-like" evidence="1">
    <location>
        <begin position="158"/>
        <end position="275"/>
    </location>
</feature>
<organism evidence="2 3">
    <name type="scientific">Ranitomeya imitator</name>
    <name type="common">mimic poison frog</name>
    <dbReference type="NCBI Taxonomy" id="111125"/>
    <lineage>
        <taxon>Eukaryota</taxon>
        <taxon>Metazoa</taxon>
        <taxon>Chordata</taxon>
        <taxon>Craniata</taxon>
        <taxon>Vertebrata</taxon>
        <taxon>Euteleostomi</taxon>
        <taxon>Amphibia</taxon>
        <taxon>Batrachia</taxon>
        <taxon>Anura</taxon>
        <taxon>Neobatrachia</taxon>
        <taxon>Hyloidea</taxon>
        <taxon>Dendrobatidae</taxon>
        <taxon>Dendrobatinae</taxon>
        <taxon>Ranitomeya</taxon>
    </lineage>
</organism>
<dbReference type="EMBL" id="CAUEEQ010030954">
    <property type="protein sequence ID" value="CAJ0950013.1"/>
    <property type="molecule type" value="Genomic_DNA"/>
</dbReference>
<feature type="domain" description="Ig-like" evidence="1">
    <location>
        <begin position="280"/>
        <end position="360"/>
    </location>
</feature>
<gene>
    <name evidence="2" type="ORF">RIMI_LOCUS12839366</name>
</gene>
<dbReference type="Proteomes" id="UP001176940">
    <property type="component" value="Unassembled WGS sequence"/>
</dbReference>
<dbReference type="SMART" id="SM00409">
    <property type="entry name" value="IG"/>
    <property type="match status" value="4"/>
</dbReference>
<evidence type="ECO:0000313" key="3">
    <source>
        <dbReference type="Proteomes" id="UP001176940"/>
    </source>
</evidence>
<sequence>MSWSHERPRERSRDRDVIAGRSLTAFLGMEADACTTESQGPAEGMNPIKQIYLLLIYQGFYLGSVCQRWTFPSRITALIGSCVEIPCTYHPARRSGASSAVWYLYHSRDYIQILNTKDSSSSIRISYKGRTSLVSADNSCTLRIDPVKREDGDKYYYPGIAEDIAINAADEHEGYVYLSLTGANEIQLFGPNIMTEGEATLIRCTIVHTCRSSPPSLEWNKPGQAQNQVGEISGGSWIEASNLTYIPSYVDDGTTIQCTATYHNGRKAEVSGTLNINYAPKNVAITVVNMGELMEGSDVTLRCKSFSKTDVYEYEWYKGKDKTKLPDRGWEITVRNVTRDGEPYSCAAINQVGRGESALTEIPVLHAPTGVHITVNNEGEFTELTCDFLRSRPDVTHYTWMKDGSILQSETGKTLTVDNNEGSSGQYSCIAHNSVGNSTSAKVFHD</sequence>
<dbReference type="PANTHER" id="PTHR46484:SF1">
    <property type="entry name" value="SCHWANN CELL MYELIN PROTEIN-RELATED"/>
    <property type="match status" value="1"/>
</dbReference>
<proteinExistence type="predicted"/>
<comment type="caution">
    <text evidence="2">The sequence shown here is derived from an EMBL/GenBank/DDBJ whole genome shotgun (WGS) entry which is preliminary data.</text>
</comment>
<protein>
    <recommendedName>
        <fullName evidence="1">Ig-like domain-containing protein</fullName>
    </recommendedName>
</protein>
<dbReference type="InterPro" id="IPR003599">
    <property type="entry name" value="Ig_sub"/>
</dbReference>
<dbReference type="InterPro" id="IPR007110">
    <property type="entry name" value="Ig-like_dom"/>
</dbReference>
<dbReference type="PANTHER" id="PTHR46484">
    <property type="entry name" value="SI:CH211-171H4.5-RELATED"/>
    <property type="match status" value="1"/>
</dbReference>
<feature type="domain" description="Ig-like" evidence="1">
    <location>
        <begin position="368"/>
        <end position="445"/>
    </location>
</feature>
<dbReference type="SMART" id="SM00408">
    <property type="entry name" value="IGc2"/>
    <property type="match status" value="2"/>
</dbReference>
<reference evidence="2" key="1">
    <citation type="submission" date="2023-07" db="EMBL/GenBank/DDBJ databases">
        <authorList>
            <person name="Stuckert A."/>
        </authorList>
    </citation>
    <scope>NUCLEOTIDE SEQUENCE</scope>
</reference>
<feature type="non-terminal residue" evidence="2">
    <location>
        <position position="446"/>
    </location>
</feature>
<evidence type="ECO:0000313" key="2">
    <source>
        <dbReference type="EMBL" id="CAJ0950013.1"/>
    </source>
</evidence>
<dbReference type="SUPFAM" id="SSF48726">
    <property type="entry name" value="Immunoglobulin"/>
    <property type="match status" value="3"/>
</dbReference>
<dbReference type="Pfam" id="PF13895">
    <property type="entry name" value="Ig_2"/>
    <property type="match status" value="1"/>
</dbReference>
<dbReference type="InterPro" id="IPR003598">
    <property type="entry name" value="Ig_sub2"/>
</dbReference>
<dbReference type="InterPro" id="IPR013783">
    <property type="entry name" value="Ig-like_fold"/>
</dbReference>
<name>A0ABN9LT22_9NEOB</name>
<dbReference type="PROSITE" id="PS50835">
    <property type="entry name" value="IG_LIKE"/>
    <property type="match status" value="3"/>
</dbReference>
<accession>A0ABN9LT22</accession>
<dbReference type="Gene3D" id="2.60.40.10">
    <property type="entry name" value="Immunoglobulins"/>
    <property type="match status" value="4"/>
</dbReference>
<keyword evidence="3" id="KW-1185">Reference proteome</keyword>
<evidence type="ECO:0000259" key="1">
    <source>
        <dbReference type="PROSITE" id="PS50835"/>
    </source>
</evidence>